<dbReference type="Gene3D" id="3.30.470.10">
    <property type="match status" value="1"/>
</dbReference>
<comment type="similarity">
    <text evidence="2">Belongs to the class-IV pyridoxal-phosphate-dependent aminotransferase family.</text>
</comment>
<dbReference type="Proteomes" id="UP001595896">
    <property type="component" value="Unassembled WGS sequence"/>
</dbReference>
<dbReference type="Pfam" id="PF01063">
    <property type="entry name" value="Aminotran_4"/>
    <property type="match status" value="1"/>
</dbReference>
<evidence type="ECO:0000313" key="4">
    <source>
        <dbReference type="EMBL" id="MFC4737786.1"/>
    </source>
</evidence>
<comment type="cofactor">
    <cofactor evidence="1">
        <name>pyridoxal 5'-phosphate</name>
        <dbReference type="ChEBI" id="CHEBI:597326"/>
    </cofactor>
</comment>
<dbReference type="InterPro" id="IPR043132">
    <property type="entry name" value="BCAT-like_C"/>
</dbReference>
<name>A0ABV9NZK8_9BACI</name>
<dbReference type="Gene3D" id="3.20.10.10">
    <property type="entry name" value="D-amino Acid Aminotransferase, subunit A, domain 2"/>
    <property type="match status" value="1"/>
</dbReference>
<dbReference type="PANTHER" id="PTHR42743">
    <property type="entry name" value="AMINO-ACID AMINOTRANSFERASE"/>
    <property type="match status" value="1"/>
</dbReference>
<dbReference type="RefSeq" id="WP_377910379.1">
    <property type="nucleotide sequence ID" value="NZ_JBHSGK010000016.1"/>
</dbReference>
<gene>
    <name evidence="4" type="primary">pabC</name>
    <name evidence="4" type="ORF">ACFO4L_14485</name>
</gene>
<sequence>MYLYVNGTIQDDKEIRISPYEHGFLYGAGLFETFRTYGGHPFLFSDHIRRLEEGAAELGLVLPAALEQDIRLAVPKLLERNGMADGYFRLNVSAGAEGVGLPQEPYRSPLIILYVKALPNQAAQEKVAVTLQLRRSSPEGAVRRKSHHYWNNILAKREVGKHAAEGIFLDAAGAVSESITSNLFFTDGHTLYTPDPSTGCLPGVTAGFVRHAARALGMQVEQGRYPLQKALRAEEAFLTNSIQEIVPLKRWDDTIFPGKRGPVARSLQRVYKQAAEKTKQQEEQGDRE</sequence>
<organism evidence="4 5">
    <name type="scientific">Bacillus daqingensis</name>
    <dbReference type="NCBI Taxonomy" id="872396"/>
    <lineage>
        <taxon>Bacteria</taxon>
        <taxon>Bacillati</taxon>
        <taxon>Bacillota</taxon>
        <taxon>Bacilli</taxon>
        <taxon>Bacillales</taxon>
        <taxon>Bacillaceae</taxon>
        <taxon>Bacillus</taxon>
    </lineage>
</organism>
<dbReference type="EC" id="4.1.3.38" evidence="4"/>
<evidence type="ECO:0000256" key="2">
    <source>
        <dbReference type="ARBA" id="ARBA00009320"/>
    </source>
</evidence>
<proteinExistence type="inferred from homology"/>
<comment type="caution">
    <text evidence="4">The sequence shown here is derived from an EMBL/GenBank/DDBJ whole genome shotgun (WGS) entry which is preliminary data.</text>
</comment>
<keyword evidence="3" id="KW-0663">Pyridoxal phosphate</keyword>
<reference evidence="5" key="1">
    <citation type="journal article" date="2019" name="Int. J. Syst. Evol. Microbiol.">
        <title>The Global Catalogue of Microorganisms (GCM) 10K type strain sequencing project: providing services to taxonomists for standard genome sequencing and annotation.</title>
        <authorList>
            <consortium name="The Broad Institute Genomics Platform"/>
            <consortium name="The Broad Institute Genome Sequencing Center for Infectious Disease"/>
            <person name="Wu L."/>
            <person name="Ma J."/>
        </authorList>
    </citation>
    <scope>NUCLEOTIDE SEQUENCE [LARGE SCALE GENOMIC DNA]</scope>
    <source>
        <strain evidence="5">JCM 12165</strain>
    </source>
</reference>
<keyword evidence="5" id="KW-1185">Reference proteome</keyword>
<dbReference type="InterPro" id="IPR001544">
    <property type="entry name" value="Aminotrans_IV"/>
</dbReference>
<evidence type="ECO:0000256" key="3">
    <source>
        <dbReference type="ARBA" id="ARBA00022898"/>
    </source>
</evidence>
<dbReference type="NCBIfam" id="NF005800">
    <property type="entry name" value="PRK07650.1"/>
    <property type="match status" value="1"/>
</dbReference>
<dbReference type="CDD" id="cd00449">
    <property type="entry name" value="PLPDE_IV"/>
    <property type="match status" value="1"/>
</dbReference>
<dbReference type="PANTHER" id="PTHR42743:SF11">
    <property type="entry name" value="AMINODEOXYCHORISMATE LYASE"/>
    <property type="match status" value="1"/>
</dbReference>
<protein>
    <submittedName>
        <fullName evidence="4">Aminodeoxychorismate lyase</fullName>
        <ecNumber evidence="4">4.1.3.38</ecNumber>
    </submittedName>
</protein>
<dbReference type="EMBL" id="JBHSGK010000016">
    <property type="protein sequence ID" value="MFC4737786.1"/>
    <property type="molecule type" value="Genomic_DNA"/>
</dbReference>
<dbReference type="InterPro" id="IPR043131">
    <property type="entry name" value="BCAT-like_N"/>
</dbReference>
<dbReference type="SUPFAM" id="SSF56752">
    <property type="entry name" value="D-aminoacid aminotransferase-like PLP-dependent enzymes"/>
    <property type="match status" value="1"/>
</dbReference>
<accession>A0ABV9NZK8</accession>
<keyword evidence="4" id="KW-0456">Lyase</keyword>
<evidence type="ECO:0000256" key="1">
    <source>
        <dbReference type="ARBA" id="ARBA00001933"/>
    </source>
</evidence>
<evidence type="ECO:0000313" key="5">
    <source>
        <dbReference type="Proteomes" id="UP001595896"/>
    </source>
</evidence>
<dbReference type="InterPro" id="IPR050571">
    <property type="entry name" value="Class-IV_PLP-Dep_Aminotrnsfr"/>
</dbReference>
<dbReference type="GO" id="GO:0008696">
    <property type="term" value="F:4-amino-4-deoxychorismate lyase activity"/>
    <property type="evidence" value="ECO:0007669"/>
    <property type="project" value="UniProtKB-EC"/>
</dbReference>
<dbReference type="InterPro" id="IPR036038">
    <property type="entry name" value="Aminotransferase-like"/>
</dbReference>